<dbReference type="Pfam" id="PF16861">
    <property type="entry name" value="Carbam_trans_C"/>
    <property type="match status" value="1"/>
</dbReference>
<feature type="domain" description="Carbamoyltransferase C-terminal" evidence="3">
    <location>
        <begin position="355"/>
        <end position="520"/>
    </location>
</feature>
<comment type="similarity">
    <text evidence="1">Belongs to the NodU/CmcH family.</text>
</comment>
<dbReference type="Pfam" id="PF02543">
    <property type="entry name" value="Carbam_trans_N"/>
    <property type="match status" value="2"/>
</dbReference>
<reference evidence="4 5" key="1">
    <citation type="submission" date="2020-04" db="EMBL/GenBank/DDBJ databases">
        <authorList>
            <consortium name="Genoscope - CEA"/>
            <person name="William W."/>
        </authorList>
    </citation>
    <scope>NUCLEOTIDE SEQUENCE [LARGE SCALE GENOMIC DNA]</scope>
    <source>
        <strain evidence="4 5">SG7</strain>
    </source>
</reference>
<dbReference type="InterPro" id="IPR043129">
    <property type="entry name" value="ATPase_NBD"/>
</dbReference>
<evidence type="ECO:0000259" key="3">
    <source>
        <dbReference type="Pfam" id="PF16861"/>
    </source>
</evidence>
<dbReference type="Proteomes" id="UP000679213">
    <property type="component" value="Chromosome I"/>
</dbReference>
<dbReference type="Gene3D" id="3.30.420.40">
    <property type="match status" value="2"/>
</dbReference>
<dbReference type="KEGG" id="mesg:MLAUSG7_0049"/>
<dbReference type="AlphaFoldDB" id="A0A8D6PNY6"/>
<evidence type="ECO:0000313" key="4">
    <source>
        <dbReference type="EMBL" id="CAB3287147.1"/>
    </source>
</evidence>
<dbReference type="PANTHER" id="PTHR34847:SF1">
    <property type="entry name" value="NODULATION PROTEIN U"/>
    <property type="match status" value="1"/>
</dbReference>
<sequence>MIFGVYMILGLCDGHNASASLIDKNNILYAISEERFTRKKNQRGFPENSINYILSNVDAENIEYVSVGGVFRRGERIKKLKNFQNKIKKKFLYIYHHMAHSYLYKLSNFKESLVISIDGGGDGLSFLASIANKKDLEIIAQSDLIDSVGDFYASITELLCFKPMKDEGKVMSLSSFDCEDNINLKVIDYIEGIKSFKNYLGVIGYEATKALKKLMIPYLNNKYKLSFEDKVKISKFAQKTLEDIVLKAINSLTYEYDIYNVVFVGGVSQNVKLNSKIAEKYNLFVPPFMGDEGLCLGASLLDKRIDRINLINTYFGYEIKNENIEKILEDIKNKLKNYKIDFIEEKDIPEVVGNLIVENNIVCIARGKMEFGPRALGNRSIISLPTKENKEKINKKLKRDWFMPFAPTILYEYIEDYLINPRYSPFMTQIFKVKEDKIKEIEGVVHVDKTTRPQTLKKESNETYYNLIKYIYDITEVPVVLNTSFNIHGEPIVCNEKDAIKSFLTADFDALLLGNYLISKVK</sequence>
<evidence type="ECO:0000313" key="5">
    <source>
        <dbReference type="Proteomes" id="UP000679213"/>
    </source>
</evidence>
<dbReference type="EMBL" id="LR792632">
    <property type="protein sequence ID" value="CAB3287147.1"/>
    <property type="molecule type" value="Genomic_DNA"/>
</dbReference>
<dbReference type="Gene3D" id="3.90.870.20">
    <property type="entry name" value="Carbamoyltransferase, C-terminal domain"/>
    <property type="match status" value="1"/>
</dbReference>
<dbReference type="GO" id="GO:0016740">
    <property type="term" value="F:transferase activity"/>
    <property type="evidence" value="ECO:0007669"/>
    <property type="project" value="UniProtKB-KW"/>
</dbReference>
<evidence type="ECO:0000259" key="2">
    <source>
        <dbReference type="Pfam" id="PF02543"/>
    </source>
</evidence>
<keyword evidence="4" id="KW-0808">Transferase</keyword>
<feature type="domain" description="Carbamoyltransferase" evidence="2">
    <location>
        <begin position="8"/>
        <end position="64"/>
    </location>
</feature>
<dbReference type="InterPro" id="IPR031730">
    <property type="entry name" value="Carbam_trans_C"/>
</dbReference>
<dbReference type="CDD" id="cd24100">
    <property type="entry name" value="ASKHA_NBD_MJ1051-like_N"/>
    <property type="match status" value="1"/>
</dbReference>
<keyword evidence="5" id="KW-1185">Reference proteome</keyword>
<proteinExistence type="inferred from homology"/>
<accession>A0A8D6PNY6</accession>
<dbReference type="PANTHER" id="PTHR34847">
    <property type="entry name" value="NODULATION PROTEIN U"/>
    <property type="match status" value="1"/>
</dbReference>
<evidence type="ECO:0000256" key="1">
    <source>
        <dbReference type="ARBA" id="ARBA00006129"/>
    </source>
</evidence>
<dbReference type="InterPro" id="IPR003696">
    <property type="entry name" value="Carbtransf_dom"/>
</dbReference>
<dbReference type="InterPro" id="IPR038152">
    <property type="entry name" value="Carbam_trans_C_sf"/>
</dbReference>
<organism evidence="4 5">
    <name type="scientific">Methanocaldococcus lauensis</name>
    <dbReference type="NCBI Taxonomy" id="2546128"/>
    <lineage>
        <taxon>Archaea</taxon>
        <taxon>Methanobacteriati</taxon>
        <taxon>Methanobacteriota</taxon>
        <taxon>Methanomada group</taxon>
        <taxon>Methanococci</taxon>
        <taxon>Methanococcales</taxon>
        <taxon>Methanocaldococcaceae</taxon>
        <taxon>Methanocaldococcus</taxon>
    </lineage>
</organism>
<dbReference type="InterPro" id="IPR051338">
    <property type="entry name" value="NodU/CmcH_Carbamoyltrnsfr"/>
</dbReference>
<protein>
    <submittedName>
        <fullName evidence="4">Carbamoyltransferase</fullName>
    </submittedName>
</protein>
<feature type="domain" description="Carbamoyltransferase" evidence="2">
    <location>
        <begin position="80"/>
        <end position="299"/>
    </location>
</feature>
<name>A0A8D6PNY6_9EURY</name>
<dbReference type="SUPFAM" id="SSF53067">
    <property type="entry name" value="Actin-like ATPase domain"/>
    <property type="match status" value="1"/>
</dbReference>
<gene>
    <name evidence="4" type="ORF">MLAUSG7_0049</name>
</gene>